<evidence type="ECO:0000313" key="3">
    <source>
        <dbReference type="Proteomes" id="UP000324897"/>
    </source>
</evidence>
<dbReference type="AlphaFoldDB" id="A0A5J9V5X1"/>
<feature type="non-terminal residue" evidence="2">
    <location>
        <position position="1"/>
    </location>
</feature>
<gene>
    <name evidence="2" type="ORF">EJB05_22561</name>
</gene>
<dbReference type="PANTHER" id="PTHR46934:SF6">
    <property type="entry name" value="MYB_SANT-LIKE DOMAIN-CONTAINING PROTEIN"/>
    <property type="match status" value="1"/>
</dbReference>
<accession>A0A5J9V5X1</accession>
<feature type="compositionally biased region" description="Basic and acidic residues" evidence="1">
    <location>
        <begin position="122"/>
        <end position="146"/>
    </location>
</feature>
<name>A0A5J9V5X1_9POAL</name>
<keyword evidence="3" id="KW-1185">Reference proteome</keyword>
<dbReference type="Gramene" id="TVU30908">
    <property type="protein sequence ID" value="TVU30908"/>
    <property type="gene ID" value="EJB05_22561"/>
</dbReference>
<comment type="caution">
    <text evidence="2">The sequence shown here is derived from an EMBL/GenBank/DDBJ whole genome shotgun (WGS) entry which is preliminary data.</text>
</comment>
<evidence type="ECO:0008006" key="4">
    <source>
        <dbReference type="Google" id="ProtNLM"/>
    </source>
</evidence>
<evidence type="ECO:0000313" key="2">
    <source>
        <dbReference type="EMBL" id="TVU30908.1"/>
    </source>
</evidence>
<dbReference type="PANTHER" id="PTHR46934">
    <property type="entry name" value="MYB_DNA-BIND_3 DOMAIN-CONTAINING PROTEIN-RELATED"/>
    <property type="match status" value="1"/>
</dbReference>
<evidence type="ECO:0000256" key="1">
    <source>
        <dbReference type="SAM" id="MobiDB-lite"/>
    </source>
</evidence>
<sequence length="293" mass="33195">MDPIADGGCGDPVDLVDDGGCLPDPPHRDLVGDQSTLLLSLFALDCLVLRFFLCYDDSKLARYEKKSFPLFEQLDLLYEEGKHCFTSSRPQNLRSKSFDSGIKDKVRLDFTKKRPWSNVAIEDDRQRTASRGKCLDTDHTQYDRQRTASGGNGLDTDHDQFGYADPICDSDKDDDDLQQSDDSRSVAVGPRKVRSRKGDAAKPVPRIEETMSEFMALKREQASAKKRSKMTEDKYSMTRCLEVLRDTGDVSDEIRILASDVFKDALNREIFLGYEPRLCGLWLKKEVNKLSTN</sequence>
<proteinExistence type="predicted"/>
<reference evidence="2 3" key="1">
    <citation type="journal article" date="2019" name="Sci. Rep.">
        <title>A high-quality genome of Eragrostis curvula grass provides insights into Poaceae evolution and supports new strategies to enhance forage quality.</title>
        <authorList>
            <person name="Carballo J."/>
            <person name="Santos B.A.C.M."/>
            <person name="Zappacosta D."/>
            <person name="Garbus I."/>
            <person name="Selva J.P."/>
            <person name="Gallo C.A."/>
            <person name="Diaz A."/>
            <person name="Albertini E."/>
            <person name="Caccamo M."/>
            <person name="Echenique V."/>
        </authorList>
    </citation>
    <scope>NUCLEOTIDE SEQUENCE [LARGE SCALE GENOMIC DNA]</scope>
    <source>
        <strain evidence="3">cv. Victoria</strain>
        <tissue evidence="2">Leaf</tissue>
    </source>
</reference>
<dbReference type="EMBL" id="RWGY01000011">
    <property type="protein sequence ID" value="TVU30908.1"/>
    <property type="molecule type" value="Genomic_DNA"/>
</dbReference>
<dbReference type="Proteomes" id="UP000324897">
    <property type="component" value="Chromosome 1"/>
</dbReference>
<protein>
    <recommendedName>
        <fullName evidence="4">Myb/SANT-like domain-containing protein</fullName>
    </recommendedName>
</protein>
<feature type="region of interest" description="Disordered" evidence="1">
    <location>
        <begin position="121"/>
        <end position="206"/>
    </location>
</feature>
<organism evidence="2 3">
    <name type="scientific">Eragrostis curvula</name>
    <name type="common">weeping love grass</name>
    <dbReference type="NCBI Taxonomy" id="38414"/>
    <lineage>
        <taxon>Eukaryota</taxon>
        <taxon>Viridiplantae</taxon>
        <taxon>Streptophyta</taxon>
        <taxon>Embryophyta</taxon>
        <taxon>Tracheophyta</taxon>
        <taxon>Spermatophyta</taxon>
        <taxon>Magnoliopsida</taxon>
        <taxon>Liliopsida</taxon>
        <taxon>Poales</taxon>
        <taxon>Poaceae</taxon>
        <taxon>PACMAD clade</taxon>
        <taxon>Chloridoideae</taxon>
        <taxon>Eragrostideae</taxon>
        <taxon>Eragrostidinae</taxon>
        <taxon>Eragrostis</taxon>
    </lineage>
</organism>
<dbReference type="OrthoDB" id="694710at2759"/>
<feature type="compositionally biased region" description="Basic and acidic residues" evidence="1">
    <location>
        <begin position="196"/>
        <end position="206"/>
    </location>
</feature>